<evidence type="ECO:0000256" key="1">
    <source>
        <dbReference type="ARBA" id="ARBA00005614"/>
    </source>
</evidence>
<accession>A0A1V3Y2E0</accession>
<evidence type="ECO:0000313" key="12">
    <source>
        <dbReference type="Proteomes" id="UP000234740"/>
    </source>
</evidence>
<evidence type="ECO:0000313" key="8">
    <source>
        <dbReference type="EMBL" id="ART98693.1"/>
    </source>
</evidence>
<evidence type="ECO:0000256" key="2">
    <source>
        <dbReference type="ARBA" id="ARBA00012150"/>
    </source>
</evidence>
<reference evidence="8 11" key="1">
    <citation type="submission" date="2017-05" db="EMBL/GenBank/DDBJ databases">
        <authorList>
            <person name="Oh N.-S."/>
        </authorList>
    </citation>
    <scope>NUCLEOTIDE SEQUENCE [LARGE SCALE GENOMIC DNA]</scope>
    <source>
        <strain evidence="8 11">4M13</strain>
    </source>
</reference>
<comment type="similarity">
    <text evidence="1 6">Belongs to the acylphosphatase family.</text>
</comment>
<dbReference type="SUPFAM" id="SSF54975">
    <property type="entry name" value="Acylphosphatase/BLUF domain-like"/>
    <property type="match status" value="1"/>
</dbReference>
<dbReference type="EMBL" id="CP071801">
    <property type="protein sequence ID" value="QTD67007.1"/>
    <property type="molecule type" value="Genomic_DNA"/>
</dbReference>
<dbReference type="Gene3D" id="3.30.70.100">
    <property type="match status" value="1"/>
</dbReference>
<evidence type="ECO:0000256" key="3">
    <source>
        <dbReference type="ARBA" id="ARBA00015991"/>
    </source>
</evidence>
<dbReference type="PANTHER" id="PTHR47268:SF4">
    <property type="entry name" value="ACYLPHOSPHATASE"/>
    <property type="match status" value="1"/>
</dbReference>
<proteinExistence type="inferred from homology"/>
<dbReference type="EC" id="3.6.1.7" evidence="2 5"/>
<feature type="active site" evidence="5">
    <location>
        <position position="18"/>
    </location>
</feature>
<comment type="catalytic activity">
    <reaction evidence="4 5">
        <text>an acyl phosphate + H2O = a carboxylate + phosphate + H(+)</text>
        <dbReference type="Rhea" id="RHEA:14965"/>
        <dbReference type="ChEBI" id="CHEBI:15377"/>
        <dbReference type="ChEBI" id="CHEBI:15378"/>
        <dbReference type="ChEBI" id="CHEBI:29067"/>
        <dbReference type="ChEBI" id="CHEBI:43474"/>
        <dbReference type="ChEBI" id="CHEBI:59918"/>
        <dbReference type="EC" id="3.6.1.7"/>
    </reaction>
</comment>
<dbReference type="InterPro" id="IPR017968">
    <property type="entry name" value="Acylphosphatase_CS"/>
</dbReference>
<dbReference type="RefSeq" id="WP_003648374.1">
    <property type="nucleotide sequence ID" value="NZ_CABHMU010000031.1"/>
</dbReference>
<dbReference type="Proteomes" id="UP000663932">
    <property type="component" value="Chromosome"/>
</dbReference>
<evidence type="ECO:0000313" key="9">
    <source>
        <dbReference type="EMBL" id="PKZ91795.1"/>
    </source>
</evidence>
<keyword evidence="5" id="KW-0378">Hydrolase</keyword>
<sequence>MKTVTMKVTGLVQGVGFRWTTQMIAQELGITGTVKNNPDGSVSIVAQGEELPLEHFIKKIKASPSVAGHVDHVDLNTISNAEKFTRFSVVY</sequence>
<dbReference type="AlphaFoldDB" id="A0A1V3Y2E0"/>
<dbReference type="InterPro" id="IPR036046">
    <property type="entry name" value="Acylphosphatase-like_dom_sf"/>
</dbReference>
<dbReference type="InterPro" id="IPR020456">
    <property type="entry name" value="Acylphosphatase"/>
</dbReference>
<dbReference type="PROSITE" id="PS00150">
    <property type="entry name" value="ACYLPHOSPHATASE_1"/>
    <property type="match status" value="1"/>
</dbReference>
<dbReference type="Proteomes" id="UP000234740">
    <property type="component" value="Unassembled WGS sequence"/>
</dbReference>
<dbReference type="EMBL" id="CP021427">
    <property type="protein sequence ID" value="ART98693.1"/>
    <property type="molecule type" value="Genomic_DNA"/>
</dbReference>
<evidence type="ECO:0000259" key="7">
    <source>
        <dbReference type="PROSITE" id="PS51160"/>
    </source>
</evidence>
<evidence type="ECO:0000313" key="10">
    <source>
        <dbReference type="EMBL" id="QTD67007.1"/>
    </source>
</evidence>
<dbReference type="InterPro" id="IPR001792">
    <property type="entry name" value="Acylphosphatase-like_dom"/>
</dbReference>
<reference evidence="9 12" key="2">
    <citation type="submission" date="2017-12" db="EMBL/GenBank/DDBJ databases">
        <title>Phylogenetic diversity of female urinary microbiome.</title>
        <authorList>
            <person name="Thomas-White K."/>
            <person name="Wolfe A.J."/>
        </authorList>
    </citation>
    <scope>NUCLEOTIDE SEQUENCE [LARGE SCALE GENOMIC DNA]</scope>
    <source>
        <strain evidence="9 12">UMB0099</strain>
    </source>
</reference>
<reference evidence="10" key="3">
    <citation type="submission" date="2021-03" db="EMBL/GenBank/DDBJ databases">
        <title>Whole genome sequence of Lactobacillus gasseri HL75.</title>
        <authorList>
            <person name="Kim J.-M."/>
            <person name="Chung S.H."/>
            <person name="Kim J.-S."/>
        </authorList>
    </citation>
    <scope>NUCLEOTIDE SEQUENCE</scope>
    <source>
        <strain evidence="10">HL75</strain>
    </source>
</reference>
<dbReference type="PANTHER" id="PTHR47268">
    <property type="entry name" value="ACYLPHOSPHATASE"/>
    <property type="match status" value="1"/>
</dbReference>
<evidence type="ECO:0000256" key="5">
    <source>
        <dbReference type="PROSITE-ProRule" id="PRU00520"/>
    </source>
</evidence>
<feature type="domain" description="Acylphosphatase-like" evidence="7">
    <location>
        <begin position="3"/>
        <end position="91"/>
    </location>
</feature>
<protein>
    <recommendedName>
        <fullName evidence="3 5">acylphosphatase</fullName>
        <ecNumber evidence="2 5">3.6.1.7</ecNumber>
    </recommendedName>
</protein>
<organism evidence="9 12">
    <name type="scientific">Lactobacillus gasseri</name>
    <dbReference type="NCBI Taxonomy" id="1596"/>
    <lineage>
        <taxon>Bacteria</taxon>
        <taxon>Bacillati</taxon>
        <taxon>Bacillota</taxon>
        <taxon>Bacilli</taxon>
        <taxon>Lactobacillales</taxon>
        <taxon>Lactobacillaceae</taxon>
        <taxon>Lactobacillus</taxon>
    </lineage>
</organism>
<dbReference type="GeneID" id="48925394"/>
<dbReference type="PRINTS" id="PR00112">
    <property type="entry name" value="ACYLPHPHTASE"/>
</dbReference>
<dbReference type="EMBL" id="PKKC01000001">
    <property type="protein sequence ID" value="PKZ91795.1"/>
    <property type="molecule type" value="Genomic_DNA"/>
</dbReference>
<evidence type="ECO:0000256" key="6">
    <source>
        <dbReference type="RuleBase" id="RU004168"/>
    </source>
</evidence>
<feature type="active site" evidence="5">
    <location>
        <position position="36"/>
    </location>
</feature>
<gene>
    <name evidence="8" type="ORF">CCE30_07220</name>
    <name evidence="9" type="ORF">CYJ86_04770</name>
    <name evidence="10" type="ORF">J3E67_001384</name>
</gene>
<name>A0A1V3Y2E0_LACGS</name>
<dbReference type="OrthoDB" id="9808093at2"/>
<dbReference type="Proteomes" id="UP000195798">
    <property type="component" value="Chromosome"/>
</dbReference>
<dbReference type="GO" id="GO:0003998">
    <property type="term" value="F:acylphosphatase activity"/>
    <property type="evidence" value="ECO:0007669"/>
    <property type="project" value="UniProtKB-EC"/>
</dbReference>
<evidence type="ECO:0000313" key="11">
    <source>
        <dbReference type="Proteomes" id="UP000195798"/>
    </source>
</evidence>
<evidence type="ECO:0000256" key="4">
    <source>
        <dbReference type="ARBA" id="ARBA00047645"/>
    </source>
</evidence>
<dbReference type="PROSITE" id="PS51160">
    <property type="entry name" value="ACYLPHOSPHATASE_3"/>
    <property type="match status" value="1"/>
</dbReference>
<dbReference type="Pfam" id="PF00708">
    <property type="entry name" value="Acylphosphatase"/>
    <property type="match status" value="1"/>
</dbReference>